<evidence type="ECO:0000313" key="8">
    <source>
        <dbReference type="Proteomes" id="UP000011518"/>
    </source>
</evidence>
<keyword evidence="8" id="KW-1185">Reference proteome</keyword>
<dbReference type="Gene3D" id="1.20.5.1160">
    <property type="entry name" value="Vasodilator-stimulated phosphoprotein"/>
    <property type="match status" value="1"/>
</dbReference>
<dbReference type="EMBL" id="KB321101">
    <property type="protein sequence ID" value="ELW47587.1"/>
    <property type="molecule type" value="Genomic_DNA"/>
</dbReference>
<dbReference type="PRINTS" id="PR01248">
    <property type="entry name" value="TYPE1KERATIN"/>
</dbReference>
<dbReference type="GO" id="GO:0045095">
    <property type="term" value="C:keratin filament"/>
    <property type="evidence" value="ECO:0007669"/>
    <property type="project" value="TreeGrafter"/>
</dbReference>
<dbReference type="Proteomes" id="UP000011518">
    <property type="component" value="Unassembled WGS sequence"/>
</dbReference>
<evidence type="ECO:0000313" key="7">
    <source>
        <dbReference type="EMBL" id="ELW47587.1"/>
    </source>
</evidence>
<dbReference type="PANTHER" id="PTHR23239">
    <property type="entry name" value="INTERMEDIATE FILAMENT"/>
    <property type="match status" value="1"/>
</dbReference>
<name>L9JF41_TUPCH</name>
<dbReference type="InterPro" id="IPR002957">
    <property type="entry name" value="Keratin_I"/>
</dbReference>
<keyword evidence="2" id="KW-0416">Keratin</keyword>
<proteinExistence type="predicted"/>
<dbReference type="AlphaFoldDB" id="L9JF41"/>
<evidence type="ECO:0000256" key="2">
    <source>
        <dbReference type="ARBA" id="ARBA00022744"/>
    </source>
</evidence>
<dbReference type="Pfam" id="PF00038">
    <property type="entry name" value="Filament"/>
    <property type="match status" value="1"/>
</dbReference>
<sequence>MPDQSNHLVSYLDRVRNLETDNWRLESKIWEHLKKKGPQIRDWGHYFKTVKEPRAQIFANFVHNARTLLQKNDAGLVADDVKIKYETELAVPQSMESDIHGLHEVIDNTNVIRLPLETEIKALEEGLLFLRRMAHKPTLPAPADRGEHHSVTAQSPEIGAPELTLMELRRKAQFSGTDLDFMRNLKASLENSLREEEARYTMQMEQLSGVLLHLELVLAQTWAEGVKGSRHRAGSPTCWKAELEFKDTGPGDDASFLQLEKEGLVPQVCSHRARRQQDEVSTLGCEFMLRNYNSSFFNSFDRIVRVQPITHEAVLQIAGVLRSA</sequence>
<reference evidence="8" key="1">
    <citation type="submission" date="2012-07" db="EMBL/GenBank/DDBJ databases">
        <title>Genome of the Chinese tree shrew, a rising model animal genetically related to primates.</title>
        <authorList>
            <person name="Zhang G."/>
            <person name="Fan Y."/>
            <person name="Yao Y."/>
            <person name="Huang Z."/>
        </authorList>
    </citation>
    <scope>NUCLEOTIDE SEQUENCE [LARGE SCALE GENOMIC DNA]</scope>
</reference>
<dbReference type="InterPro" id="IPR039008">
    <property type="entry name" value="IF_rod_dom"/>
</dbReference>
<evidence type="ECO:0000256" key="5">
    <source>
        <dbReference type="SAM" id="Coils"/>
    </source>
</evidence>
<reference evidence="8" key="2">
    <citation type="journal article" date="2013" name="Nat. Commun.">
        <title>Genome of the Chinese tree shrew.</title>
        <authorList>
            <person name="Fan Y."/>
            <person name="Huang Z.Y."/>
            <person name="Cao C.C."/>
            <person name="Chen C.S."/>
            <person name="Chen Y.X."/>
            <person name="Fan D.D."/>
            <person name="He J."/>
            <person name="Hou H.L."/>
            <person name="Hu L."/>
            <person name="Hu X.T."/>
            <person name="Jiang X.T."/>
            <person name="Lai R."/>
            <person name="Lang Y.S."/>
            <person name="Liang B."/>
            <person name="Liao S.G."/>
            <person name="Mu D."/>
            <person name="Ma Y.Y."/>
            <person name="Niu Y.Y."/>
            <person name="Sun X.Q."/>
            <person name="Xia J.Q."/>
            <person name="Xiao J."/>
            <person name="Xiong Z.Q."/>
            <person name="Xu L."/>
            <person name="Yang L."/>
            <person name="Zhang Y."/>
            <person name="Zhao W."/>
            <person name="Zhao X.D."/>
            <person name="Zheng Y.T."/>
            <person name="Zhou J.M."/>
            <person name="Zhu Y.B."/>
            <person name="Zhang G.J."/>
            <person name="Wang J."/>
            <person name="Yao Y.G."/>
        </authorList>
    </citation>
    <scope>NUCLEOTIDE SEQUENCE [LARGE SCALE GENOMIC DNA]</scope>
</reference>
<evidence type="ECO:0000256" key="1">
    <source>
        <dbReference type="ARBA" id="ARBA00022553"/>
    </source>
</evidence>
<feature type="domain" description="IF rod" evidence="6">
    <location>
        <begin position="4"/>
        <end position="230"/>
    </location>
</feature>
<keyword evidence="4 5" id="KW-0175">Coiled coil</keyword>
<organism evidence="7 8">
    <name type="scientific">Tupaia chinensis</name>
    <name type="common">Chinese tree shrew</name>
    <name type="synonym">Tupaia belangeri chinensis</name>
    <dbReference type="NCBI Taxonomy" id="246437"/>
    <lineage>
        <taxon>Eukaryota</taxon>
        <taxon>Metazoa</taxon>
        <taxon>Chordata</taxon>
        <taxon>Craniata</taxon>
        <taxon>Vertebrata</taxon>
        <taxon>Euteleostomi</taxon>
        <taxon>Mammalia</taxon>
        <taxon>Eutheria</taxon>
        <taxon>Euarchontoglires</taxon>
        <taxon>Scandentia</taxon>
        <taxon>Tupaiidae</taxon>
        <taxon>Tupaia</taxon>
    </lineage>
</organism>
<accession>L9JF41</accession>
<feature type="coiled-coil region" evidence="5">
    <location>
        <begin position="179"/>
        <end position="206"/>
    </location>
</feature>
<evidence type="ECO:0000259" key="6">
    <source>
        <dbReference type="SMART" id="SM01391"/>
    </source>
</evidence>
<keyword evidence="3" id="KW-0403">Intermediate filament</keyword>
<evidence type="ECO:0000256" key="3">
    <source>
        <dbReference type="ARBA" id="ARBA00022754"/>
    </source>
</evidence>
<dbReference type="InParanoid" id="L9JF41"/>
<dbReference type="STRING" id="246437.L9JF41"/>
<evidence type="ECO:0000256" key="4">
    <source>
        <dbReference type="ARBA" id="ARBA00023054"/>
    </source>
</evidence>
<dbReference type="GO" id="GO:0005198">
    <property type="term" value="F:structural molecule activity"/>
    <property type="evidence" value="ECO:0007669"/>
    <property type="project" value="InterPro"/>
</dbReference>
<dbReference type="SMART" id="SM01391">
    <property type="entry name" value="Filament"/>
    <property type="match status" value="1"/>
</dbReference>
<keyword evidence="1" id="KW-0597">Phosphoprotein</keyword>
<protein>
    <submittedName>
        <fullName evidence="7">Keratin, type I cytoskeletal 18</fullName>
    </submittedName>
</protein>
<gene>
    <name evidence="7" type="ORF">TREES_T100012397</name>
</gene>
<dbReference type="GO" id="GO:0045104">
    <property type="term" value="P:intermediate filament cytoskeleton organization"/>
    <property type="evidence" value="ECO:0007669"/>
    <property type="project" value="TreeGrafter"/>
</dbReference>
<dbReference type="PANTHER" id="PTHR23239:SF349">
    <property type="entry name" value="KERATIN, TYPE I CYTOSKELETAL 18"/>
    <property type="match status" value="1"/>
</dbReference>